<dbReference type="OMA" id="VDMIHIN"/>
<evidence type="ECO:0000256" key="3">
    <source>
        <dbReference type="ARBA" id="ARBA00022964"/>
    </source>
</evidence>
<evidence type="ECO:0000256" key="1">
    <source>
        <dbReference type="ARBA" id="ARBA00006787"/>
    </source>
</evidence>
<dbReference type="InParanoid" id="A0A061FAU8"/>
<dbReference type="PANTHER" id="PTHR10543:SF58">
    <property type="entry name" value="CAROTENOID CLEAVAGE DIOXYGENASE 4, CHLOROPLASTIC-RELATED"/>
    <property type="match status" value="1"/>
</dbReference>
<organism evidence="6 7">
    <name type="scientific">Theobroma cacao</name>
    <name type="common">Cacao</name>
    <name type="synonym">Cocoa</name>
    <dbReference type="NCBI Taxonomy" id="3641"/>
    <lineage>
        <taxon>Eukaryota</taxon>
        <taxon>Viridiplantae</taxon>
        <taxon>Streptophyta</taxon>
        <taxon>Embryophyta</taxon>
        <taxon>Tracheophyta</taxon>
        <taxon>Spermatophyta</taxon>
        <taxon>Magnoliopsida</taxon>
        <taxon>eudicotyledons</taxon>
        <taxon>Gunneridae</taxon>
        <taxon>Pentapetalae</taxon>
        <taxon>rosids</taxon>
        <taxon>malvids</taxon>
        <taxon>Malvales</taxon>
        <taxon>Malvaceae</taxon>
        <taxon>Byttnerioideae</taxon>
        <taxon>Theobroma</taxon>
    </lineage>
</organism>
<keyword evidence="2 5" id="KW-0479">Metal-binding</keyword>
<dbReference type="eggNOG" id="KOG1285">
    <property type="taxonomic scope" value="Eukaryota"/>
</dbReference>
<dbReference type="GO" id="GO:0016121">
    <property type="term" value="P:carotene catabolic process"/>
    <property type="evidence" value="ECO:0000318"/>
    <property type="project" value="GO_Central"/>
</dbReference>
<dbReference type="PANTHER" id="PTHR10543">
    <property type="entry name" value="BETA-CAROTENE DIOXYGENASE"/>
    <property type="match status" value="1"/>
</dbReference>
<dbReference type="Proteomes" id="UP000026915">
    <property type="component" value="Chromosome 7"/>
</dbReference>
<protein>
    <submittedName>
        <fullName evidence="6">Nine-cis-epoxycarotenoid dioxygenase 4</fullName>
    </submittedName>
</protein>
<dbReference type="Gramene" id="EOY13847">
    <property type="protein sequence ID" value="EOY13847"/>
    <property type="gene ID" value="TCM_032512"/>
</dbReference>
<dbReference type="GO" id="GO:0046872">
    <property type="term" value="F:metal ion binding"/>
    <property type="evidence" value="ECO:0007669"/>
    <property type="project" value="UniProtKB-KW"/>
</dbReference>
<dbReference type="AlphaFoldDB" id="A0A061FAU8"/>
<feature type="binding site" evidence="5">
    <location>
        <position position="171"/>
    </location>
    <ligand>
        <name>Fe cation</name>
        <dbReference type="ChEBI" id="CHEBI:24875"/>
        <note>catalytic</note>
    </ligand>
</feature>
<dbReference type="HOGENOM" id="CLU_016472_0_1_1"/>
<keyword evidence="3 6" id="KW-0560">Oxidoreductase</keyword>
<dbReference type="Pfam" id="PF03055">
    <property type="entry name" value="RPE65"/>
    <property type="match status" value="2"/>
</dbReference>
<proteinExistence type="inferred from homology"/>
<evidence type="ECO:0000256" key="2">
    <source>
        <dbReference type="ARBA" id="ARBA00022723"/>
    </source>
</evidence>
<evidence type="ECO:0000256" key="5">
    <source>
        <dbReference type="PIRSR" id="PIRSR604294-1"/>
    </source>
</evidence>
<evidence type="ECO:0000256" key="4">
    <source>
        <dbReference type="ARBA" id="ARBA00023004"/>
    </source>
</evidence>
<keyword evidence="7" id="KW-1185">Reference proteome</keyword>
<feature type="binding site" evidence="5">
    <location>
        <position position="122"/>
    </location>
    <ligand>
        <name>Fe cation</name>
        <dbReference type="ChEBI" id="CHEBI:24875"/>
        <note>catalytic</note>
    </ligand>
</feature>
<keyword evidence="3 6" id="KW-0223">Dioxygenase</keyword>
<evidence type="ECO:0000313" key="6">
    <source>
        <dbReference type="EMBL" id="EOY13847.1"/>
    </source>
</evidence>
<dbReference type="EMBL" id="CM001885">
    <property type="protein sequence ID" value="EOY13847.1"/>
    <property type="molecule type" value="Genomic_DNA"/>
</dbReference>
<feature type="binding site" evidence="5">
    <location>
        <position position="204"/>
    </location>
    <ligand>
        <name>Fe cation</name>
        <dbReference type="ChEBI" id="CHEBI:24875"/>
        <note>catalytic</note>
    </ligand>
</feature>
<feature type="binding site" evidence="5">
    <location>
        <position position="348"/>
    </location>
    <ligand>
        <name>Fe cation</name>
        <dbReference type="ChEBI" id="CHEBI:24875"/>
        <note>catalytic</note>
    </ligand>
</feature>
<reference evidence="6 7" key="1">
    <citation type="journal article" date="2013" name="Genome Biol.">
        <title>The genome sequence of the most widely cultivated cacao type and its use to identify candidate genes regulating pod color.</title>
        <authorList>
            <person name="Motamayor J.C."/>
            <person name="Mockaitis K."/>
            <person name="Schmutz J."/>
            <person name="Haiminen N."/>
            <person name="Iii D.L."/>
            <person name="Cornejo O."/>
            <person name="Findley S.D."/>
            <person name="Zheng P."/>
            <person name="Utro F."/>
            <person name="Royaert S."/>
            <person name="Saski C."/>
            <person name="Jenkins J."/>
            <person name="Podicheti R."/>
            <person name="Zhao M."/>
            <person name="Scheffler B.E."/>
            <person name="Stack J.C."/>
            <person name="Feltus F.A."/>
            <person name="Mustiga G.M."/>
            <person name="Amores F."/>
            <person name="Phillips W."/>
            <person name="Marelli J.P."/>
            <person name="May G.D."/>
            <person name="Shapiro H."/>
            <person name="Ma J."/>
            <person name="Bustamante C.D."/>
            <person name="Schnell R.J."/>
            <person name="Main D."/>
            <person name="Gilbert D."/>
            <person name="Parida L."/>
            <person name="Kuhn D.N."/>
        </authorList>
    </citation>
    <scope>NUCLEOTIDE SEQUENCE [LARGE SCALE GENOMIC DNA]</scope>
    <source>
        <strain evidence="7">cv. Matina 1-6</strain>
    </source>
</reference>
<evidence type="ECO:0000313" key="7">
    <source>
        <dbReference type="Proteomes" id="UP000026915"/>
    </source>
</evidence>
<dbReference type="InterPro" id="IPR004294">
    <property type="entry name" value="Carotenoid_Oase"/>
</dbReference>
<gene>
    <name evidence="6" type="ORF">TCM_032512</name>
</gene>
<keyword evidence="4 5" id="KW-0408">Iron</keyword>
<comment type="similarity">
    <text evidence="1">Belongs to the carotenoid oxygenase family.</text>
</comment>
<dbReference type="GO" id="GO:0009570">
    <property type="term" value="C:chloroplast stroma"/>
    <property type="evidence" value="ECO:0000318"/>
    <property type="project" value="GO_Central"/>
</dbReference>
<name>A0A061FAU8_THECC</name>
<dbReference type="GO" id="GO:0010436">
    <property type="term" value="F:carotenoid dioxygenase activity"/>
    <property type="evidence" value="ECO:0000318"/>
    <property type="project" value="GO_Central"/>
</dbReference>
<accession>A0A061FAU8</accession>
<comment type="cofactor">
    <cofactor evidence="5">
        <name>Fe(2+)</name>
        <dbReference type="ChEBI" id="CHEBI:29033"/>
    </cofactor>
    <text evidence="5">Binds 1 Fe(2+) ion per subunit.</text>
</comment>
<sequence>MLHSLRLSNGLATYCNRYIKTHKYMLERDAGFPIIPNMLSGFYGLLDIFRFLMVMKRIMIGHLDIMKGIGVANTSLAFVSGKLLALCESDLPYIVNLTQQGDIETLGRWDFDKKLLSNMTAHPKVDMETKETFAFSWSFTFPHLTFFRIDEKGVKHNEVPIFSMHKPSLIHDFALTKSFAIFHETQLIFSLAKVLTGRGFNAAHIINPWENGTEEIVFVASNVKTVKDFLFNRKLGIVLGKEKKTRYAYLGVLDETPKTSGLVKIDLETGNEVGRRFYGLGCFGGEPFFVRRNSDEDVECEEDDGFVMTYVHNEHTDETIFLLMDAQSPEFTTIAAVKLPRRVPYGFHGLFLTN</sequence>